<dbReference type="PRINTS" id="PR00368">
    <property type="entry name" value="FADPNR"/>
</dbReference>
<evidence type="ECO:0000313" key="6">
    <source>
        <dbReference type="EMBL" id="KAJ5082530.1"/>
    </source>
</evidence>
<dbReference type="EMBL" id="JAPQKI010000011">
    <property type="protein sequence ID" value="KAJ5082530.1"/>
    <property type="molecule type" value="Genomic_DNA"/>
</dbReference>
<accession>A0A9W9JV33</accession>
<evidence type="ECO:0000256" key="3">
    <source>
        <dbReference type="ARBA" id="ARBA00022827"/>
    </source>
</evidence>
<keyword evidence="2" id="KW-0285">Flavoprotein</keyword>
<keyword evidence="4" id="KW-0560">Oxidoreductase</keyword>
<comment type="similarity">
    <text evidence="1">Belongs to the FMO family.</text>
</comment>
<dbReference type="GeneID" id="81363043"/>
<evidence type="ECO:0000256" key="2">
    <source>
        <dbReference type="ARBA" id="ARBA00022630"/>
    </source>
</evidence>
<feature type="compositionally biased region" description="Polar residues" evidence="5">
    <location>
        <begin position="484"/>
        <end position="498"/>
    </location>
</feature>
<dbReference type="InterPro" id="IPR020946">
    <property type="entry name" value="Flavin_mOase-like"/>
</dbReference>
<proteinExistence type="inferred from homology"/>
<dbReference type="Proteomes" id="UP001149074">
    <property type="component" value="Unassembled WGS sequence"/>
</dbReference>
<sequence>MSPKKVAIIGAGPSGLVTAKTLLHNFPHGTFAPVVFDSRQEIGGLWPSPARAKARDAKAHDPVSLDPWMRTNLSRLTVAFSDLSWESVIDDGNLPMFPQARQVGLYLATYAQRYIPTEALRLGSRVKRTERIVRAHSPTQWRVSWTQSGSNNLHNVEQGPANHEQSEDFDYLVVASGYFARPYIPDIPGLAHFQGRIVHSSALRKGHDEAKDNDLARGNIAVLGGSMSGVEAASAFALHRSSRHECKDTAKAALKDPADRAIYHISSRPFWTLPTYLPQKASSNEGVAFLPLDLAMYDLDRRPPGTRDYTIGPIPEEKAATTNVYFQSMLGNEYENLAHVHLDNPQQRSRPPWVAIGNDYAGYVQSGTIKPMMGRTVSIHPGPDATLASVRIETANGESKLLENVSSIVMATGFTPFESLSFLPVDVLSALEYTTDDSFLPLVLDQGGTLRSEIPDVGFVGYYRGPYWGVMEMQARFLGKTWTQTKDASPTTEPQRSSIRLLRQPSTEPRRGQFPMGDYVGLMETFAKVLGIRRTDLSDGDGGSGPVVPARYVFDETSATSEEKDARNKEIQTTLSSLRGIFNSRVLGISDSDSQSATYLAIFRALHGRWISTTTRRDFVGEIYGAVAFDPRYPSDPAYDREYVCEERLDSESAGSGATPLSPTLTIWRLSEAGGDSGSFVQISPMDFALSQDHRQLRFSSQEIGSDRTTSDTSRIDLAGARPPVFSLNDSQYEYTFWFDGVSISSWERSRINNESDPIDSTTRTVYTRI</sequence>
<keyword evidence="3" id="KW-0274">FAD</keyword>
<dbReference type="Pfam" id="PF00743">
    <property type="entry name" value="FMO-like"/>
    <property type="match status" value="1"/>
</dbReference>
<protein>
    <submittedName>
        <fullName evidence="6">FAD-dependent pyridine nucleotide-disulfide oxidoreductase</fullName>
    </submittedName>
</protein>
<dbReference type="Gene3D" id="3.50.50.60">
    <property type="entry name" value="FAD/NAD(P)-binding domain"/>
    <property type="match status" value="1"/>
</dbReference>
<dbReference type="GO" id="GO:0004499">
    <property type="term" value="F:N,N-dimethylaniline monooxygenase activity"/>
    <property type="evidence" value="ECO:0007669"/>
    <property type="project" value="InterPro"/>
</dbReference>
<reference evidence="6" key="2">
    <citation type="journal article" date="2023" name="IMA Fungus">
        <title>Comparative genomic study of the Penicillium genus elucidates a diverse pangenome and 15 lateral gene transfer events.</title>
        <authorList>
            <person name="Petersen C."/>
            <person name="Sorensen T."/>
            <person name="Nielsen M.R."/>
            <person name="Sondergaard T.E."/>
            <person name="Sorensen J.L."/>
            <person name="Fitzpatrick D.A."/>
            <person name="Frisvad J.C."/>
            <person name="Nielsen K.L."/>
        </authorList>
    </citation>
    <scope>NUCLEOTIDE SEQUENCE</scope>
    <source>
        <strain evidence="6">IBT 30761</strain>
    </source>
</reference>
<comment type="caution">
    <text evidence="6">The sequence shown here is derived from an EMBL/GenBank/DDBJ whole genome shotgun (WGS) entry which is preliminary data.</text>
</comment>
<name>A0A9W9JV33_9EURO</name>
<evidence type="ECO:0000256" key="5">
    <source>
        <dbReference type="SAM" id="MobiDB-lite"/>
    </source>
</evidence>
<evidence type="ECO:0000313" key="7">
    <source>
        <dbReference type="Proteomes" id="UP001149074"/>
    </source>
</evidence>
<evidence type="ECO:0000256" key="4">
    <source>
        <dbReference type="ARBA" id="ARBA00023002"/>
    </source>
</evidence>
<keyword evidence="7" id="KW-1185">Reference proteome</keyword>
<evidence type="ECO:0000256" key="1">
    <source>
        <dbReference type="ARBA" id="ARBA00009183"/>
    </source>
</evidence>
<dbReference type="AlphaFoldDB" id="A0A9W9JV33"/>
<dbReference type="GO" id="GO:0050660">
    <property type="term" value="F:flavin adenine dinucleotide binding"/>
    <property type="evidence" value="ECO:0007669"/>
    <property type="project" value="InterPro"/>
</dbReference>
<dbReference type="RefSeq" id="XP_056469052.1">
    <property type="nucleotide sequence ID" value="XM_056624064.1"/>
</dbReference>
<reference evidence="6" key="1">
    <citation type="submission" date="2022-11" db="EMBL/GenBank/DDBJ databases">
        <authorList>
            <person name="Petersen C."/>
        </authorList>
    </citation>
    <scope>NUCLEOTIDE SEQUENCE</scope>
    <source>
        <strain evidence="6">IBT 30761</strain>
    </source>
</reference>
<dbReference type="PANTHER" id="PTHR23023">
    <property type="entry name" value="DIMETHYLANILINE MONOOXYGENASE"/>
    <property type="match status" value="1"/>
</dbReference>
<organism evidence="6 7">
    <name type="scientific">Penicillium argentinense</name>
    <dbReference type="NCBI Taxonomy" id="1131581"/>
    <lineage>
        <taxon>Eukaryota</taxon>
        <taxon>Fungi</taxon>
        <taxon>Dikarya</taxon>
        <taxon>Ascomycota</taxon>
        <taxon>Pezizomycotina</taxon>
        <taxon>Eurotiomycetes</taxon>
        <taxon>Eurotiomycetidae</taxon>
        <taxon>Eurotiales</taxon>
        <taxon>Aspergillaceae</taxon>
        <taxon>Penicillium</taxon>
    </lineage>
</organism>
<dbReference type="OrthoDB" id="66881at2759"/>
<gene>
    <name evidence="6" type="ORF">N7532_011573</name>
</gene>
<dbReference type="GO" id="GO:0050661">
    <property type="term" value="F:NADP binding"/>
    <property type="evidence" value="ECO:0007669"/>
    <property type="project" value="InterPro"/>
</dbReference>
<dbReference type="InterPro" id="IPR036188">
    <property type="entry name" value="FAD/NAD-bd_sf"/>
</dbReference>
<feature type="region of interest" description="Disordered" evidence="5">
    <location>
        <begin position="484"/>
        <end position="514"/>
    </location>
</feature>
<dbReference type="InterPro" id="IPR050346">
    <property type="entry name" value="FMO-like"/>
</dbReference>
<dbReference type="SUPFAM" id="SSF51905">
    <property type="entry name" value="FAD/NAD(P)-binding domain"/>
    <property type="match status" value="1"/>
</dbReference>